<dbReference type="InterPro" id="IPR004148">
    <property type="entry name" value="BAR_dom"/>
</dbReference>
<dbReference type="InterPro" id="IPR036028">
    <property type="entry name" value="SH3-like_dom_sf"/>
</dbReference>
<dbReference type="PROSITE" id="PS51021">
    <property type="entry name" value="BAR"/>
    <property type="match status" value="1"/>
</dbReference>
<keyword evidence="7" id="KW-1185">Reference proteome</keyword>
<dbReference type="Gene3D" id="1.20.1270.60">
    <property type="entry name" value="Arfaptin homology (AH) domain/BAR domain"/>
    <property type="match status" value="1"/>
</dbReference>
<evidence type="ECO:0000256" key="3">
    <source>
        <dbReference type="PROSITE-ProRule" id="PRU00192"/>
    </source>
</evidence>
<sequence>MMNFNFKNIVKDAGTVLSRAVQFTEEKLGKSDKTELDANLKTLLERAENTKKYTERIVENAEAVLVPNPGNRIEDLVYEKIEKQRPSRLSNLEYLGLDMVEAGTTLGSNSAYGGALIKVGQWEQKLGQIERDFVGSAGMCFTHPLRKFLDTEMKAILKEQNTLELKRLDLDACKNRVRKARSMLGQMAAERDLRIAQSEFDRQAEITKLLLEGLGTSHAAHLRHLYEFVETQARFYSQCTTVMTDLQRELSSLAACSTTAHPCTEQHKFTISEDDSFEFKKAKVLCDYEARNSMELSLKANEIIQVTEIGDDDYLMGEKEGTTGKVPKAFMELVG</sequence>
<dbReference type="Gene3D" id="2.30.30.40">
    <property type="entry name" value="SH3 Domains"/>
    <property type="match status" value="1"/>
</dbReference>
<dbReference type="SMART" id="SM00721">
    <property type="entry name" value="BAR"/>
    <property type="match status" value="1"/>
</dbReference>
<gene>
    <name evidence="6" type="ORF">ABEB36_012093</name>
</gene>
<evidence type="ECO:0000256" key="1">
    <source>
        <dbReference type="ARBA" id="ARBA00006697"/>
    </source>
</evidence>
<dbReference type="SUPFAM" id="SSF103657">
    <property type="entry name" value="BAR/IMD domain-like"/>
    <property type="match status" value="1"/>
</dbReference>
<evidence type="ECO:0000259" key="5">
    <source>
        <dbReference type="PROSITE" id="PS51021"/>
    </source>
</evidence>
<keyword evidence="2 3" id="KW-0728">SH3 domain</keyword>
<dbReference type="PROSITE" id="PS50002">
    <property type="entry name" value="SH3"/>
    <property type="match status" value="1"/>
</dbReference>
<protein>
    <recommendedName>
        <fullName evidence="8">Endophilin-A</fullName>
    </recommendedName>
</protein>
<dbReference type="Pfam" id="PF14604">
    <property type="entry name" value="SH3_9"/>
    <property type="match status" value="1"/>
</dbReference>
<name>A0ABD1EA48_HYPHA</name>
<feature type="domain" description="SH3" evidence="4">
    <location>
        <begin position="277"/>
        <end position="335"/>
    </location>
</feature>
<dbReference type="SMART" id="SM00326">
    <property type="entry name" value="SH3"/>
    <property type="match status" value="1"/>
</dbReference>
<evidence type="ECO:0000256" key="2">
    <source>
        <dbReference type="ARBA" id="ARBA00022443"/>
    </source>
</evidence>
<evidence type="ECO:0000313" key="7">
    <source>
        <dbReference type="Proteomes" id="UP001566132"/>
    </source>
</evidence>
<evidence type="ECO:0000259" key="4">
    <source>
        <dbReference type="PROSITE" id="PS50002"/>
    </source>
</evidence>
<proteinExistence type="inferred from homology"/>
<evidence type="ECO:0000313" key="6">
    <source>
        <dbReference type="EMBL" id="KAL1491504.1"/>
    </source>
</evidence>
<dbReference type="Proteomes" id="UP001566132">
    <property type="component" value="Unassembled WGS sequence"/>
</dbReference>
<accession>A0ABD1EA48</accession>
<dbReference type="InterPro" id="IPR001452">
    <property type="entry name" value="SH3_domain"/>
</dbReference>
<dbReference type="InterPro" id="IPR027267">
    <property type="entry name" value="AH/BAR_dom_sf"/>
</dbReference>
<evidence type="ECO:0008006" key="8">
    <source>
        <dbReference type="Google" id="ProtNLM"/>
    </source>
</evidence>
<dbReference type="PANTHER" id="PTHR14167:SF76">
    <property type="entry name" value="ENDOPHILIN B, ISOFORM A"/>
    <property type="match status" value="1"/>
</dbReference>
<dbReference type="AlphaFoldDB" id="A0ABD1EA48"/>
<comment type="caution">
    <text evidence="6">The sequence shown here is derived from an EMBL/GenBank/DDBJ whole genome shotgun (WGS) entry which is preliminary data.</text>
</comment>
<dbReference type="CDD" id="cd07594">
    <property type="entry name" value="BAR_Endophilin_B"/>
    <property type="match status" value="1"/>
</dbReference>
<dbReference type="InterPro" id="IPR050384">
    <property type="entry name" value="Endophilin_SH3RF"/>
</dbReference>
<reference evidence="6 7" key="1">
    <citation type="submission" date="2024-05" db="EMBL/GenBank/DDBJ databases">
        <title>Genetic variation in Jamaican populations of the coffee berry borer (Hypothenemus hampei).</title>
        <authorList>
            <person name="Errbii M."/>
            <person name="Myrie A."/>
        </authorList>
    </citation>
    <scope>NUCLEOTIDE SEQUENCE [LARGE SCALE GENOMIC DNA]</scope>
    <source>
        <strain evidence="6">JA-Hopewell-2020-01-JO</strain>
        <tissue evidence="6">Whole body</tissue>
    </source>
</reference>
<dbReference type="PANTHER" id="PTHR14167">
    <property type="entry name" value="SH3 DOMAIN-CONTAINING"/>
    <property type="match status" value="1"/>
</dbReference>
<comment type="similarity">
    <text evidence="1">Belongs to the endophilin family.</text>
</comment>
<dbReference type="EMBL" id="JBDJPC010000009">
    <property type="protein sequence ID" value="KAL1491504.1"/>
    <property type="molecule type" value="Genomic_DNA"/>
</dbReference>
<feature type="domain" description="BAR" evidence="5">
    <location>
        <begin position="25"/>
        <end position="259"/>
    </location>
</feature>
<organism evidence="6 7">
    <name type="scientific">Hypothenemus hampei</name>
    <name type="common">Coffee berry borer</name>
    <dbReference type="NCBI Taxonomy" id="57062"/>
    <lineage>
        <taxon>Eukaryota</taxon>
        <taxon>Metazoa</taxon>
        <taxon>Ecdysozoa</taxon>
        <taxon>Arthropoda</taxon>
        <taxon>Hexapoda</taxon>
        <taxon>Insecta</taxon>
        <taxon>Pterygota</taxon>
        <taxon>Neoptera</taxon>
        <taxon>Endopterygota</taxon>
        <taxon>Coleoptera</taxon>
        <taxon>Polyphaga</taxon>
        <taxon>Cucujiformia</taxon>
        <taxon>Curculionidae</taxon>
        <taxon>Scolytinae</taxon>
        <taxon>Hypothenemus</taxon>
    </lineage>
</organism>
<dbReference type="SUPFAM" id="SSF50044">
    <property type="entry name" value="SH3-domain"/>
    <property type="match status" value="1"/>
</dbReference>
<dbReference type="Pfam" id="PF03114">
    <property type="entry name" value="BAR"/>
    <property type="match status" value="1"/>
</dbReference>